<evidence type="ECO:0000313" key="2">
    <source>
        <dbReference type="Proteomes" id="UP001152320"/>
    </source>
</evidence>
<accession>A0A9Q1C4A1</accession>
<reference evidence="1" key="1">
    <citation type="submission" date="2021-10" db="EMBL/GenBank/DDBJ databases">
        <title>Tropical sea cucumber genome reveals ecological adaptation and Cuvierian tubules defense mechanism.</title>
        <authorList>
            <person name="Chen T."/>
        </authorList>
    </citation>
    <scope>NUCLEOTIDE SEQUENCE</scope>
    <source>
        <strain evidence="1">Nanhai2018</strain>
        <tissue evidence="1">Muscle</tissue>
    </source>
</reference>
<dbReference type="PANTHER" id="PTHR35706:SF1">
    <property type="entry name" value="EMBRYOGENESIS-LIKE PROTEIN"/>
    <property type="match status" value="1"/>
</dbReference>
<keyword evidence="2" id="KW-1185">Reference proteome</keyword>
<proteinExistence type="predicted"/>
<sequence length="101" mass="11418">MKLCTVGVANKDWSLAVRSTLATSDSVRSLHTGQRNSFGSVYFNEDLQEAEDSLNETLGRYNALLEKLSDSQKEQVLRSIGLKMEELKAQRQVIQDIIRED</sequence>
<organism evidence="1 2">
    <name type="scientific">Holothuria leucospilota</name>
    <name type="common">Black long sea cucumber</name>
    <name type="synonym">Mertensiothuria leucospilota</name>
    <dbReference type="NCBI Taxonomy" id="206669"/>
    <lineage>
        <taxon>Eukaryota</taxon>
        <taxon>Metazoa</taxon>
        <taxon>Echinodermata</taxon>
        <taxon>Eleutherozoa</taxon>
        <taxon>Echinozoa</taxon>
        <taxon>Holothuroidea</taxon>
        <taxon>Aspidochirotacea</taxon>
        <taxon>Aspidochirotida</taxon>
        <taxon>Holothuriidae</taxon>
        <taxon>Holothuria</taxon>
    </lineage>
</organism>
<dbReference type="AlphaFoldDB" id="A0A9Q1C4A1"/>
<evidence type="ECO:0000313" key="1">
    <source>
        <dbReference type="EMBL" id="KAJ8038122.1"/>
    </source>
</evidence>
<dbReference type="Proteomes" id="UP001152320">
    <property type="component" value="Chromosome 8"/>
</dbReference>
<dbReference type="InterPro" id="IPR053325">
    <property type="entry name" value="H3-Acetyl_Activator"/>
</dbReference>
<comment type="caution">
    <text evidence="1">The sequence shown here is derived from an EMBL/GenBank/DDBJ whole genome shotgun (WGS) entry which is preliminary data.</text>
</comment>
<name>A0A9Q1C4A1_HOLLE</name>
<protein>
    <submittedName>
        <fullName evidence="1">Uncharacterized protein</fullName>
    </submittedName>
</protein>
<dbReference type="PANTHER" id="PTHR35706">
    <property type="entry name" value="F14O23.11 PROTEIN"/>
    <property type="match status" value="1"/>
</dbReference>
<gene>
    <name evidence="1" type="ORF">HOLleu_19109</name>
</gene>
<dbReference type="EMBL" id="JAIZAY010000008">
    <property type="protein sequence ID" value="KAJ8038122.1"/>
    <property type="molecule type" value="Genomic_DNA"/>
</dbReference>
<dbReference type="OrthoDB" id="273230at2759"/>